<evidence type="ECO:0000313" key="1">
    <source>
        <dbReference type="EMBL" id="SHI26612.1"/>
    </source>
</evidence>
<dbReference type="Proteomes" id="UP000184241">
    <property type="component" value="Unassembled WGS sequence"/>
</dbReference>
<reference evidence="1 2" key="1">
    <citation type="submission" date="2016-11" db="EMBL/GenBank/DDBJ databases">
        <authorList>
            <person name="Jaros S."/>
            <person name="Januszkiewicz K."/>
            <person name="Wedrychowicz H."/>
        </authorList>
    </citation>
    <scope>NUCLEOTIDE SEQUENCE [LARGE SCALE GENOMIC DNA]</scope>
    <source>
        <strain evidence="1 2">DSM 6191</strain>
    </source>
</reference>
<organism evidence="1 2">
    <name type="scientific">Clostridium intestinale DSM 6191</name>
    <dbReference type="NCBI Taxonomy" id="1121320"/>
    <lineage>
        <taxon>Bacteria</taxon>
        <taxon>Bacillati</taxon>
        <taxon>Bacillota</taxon>
        <taxon>Clostridia</taxon>
        <taxon>Eubacteriales</taxon>
        <taxon>Clostridiaceae</taxon>
        <taxon>Clostridium</taxon>
    </lineage>
</organism>
<proteinExistence type="predicted"/>
<name>A0A1M5ZQZ4_9CLOT</name>
<dbReference type="EMBL" id="FQXU01000010">
    <property type="protein sequence ID" value="SHI26612.1"/>
    <property type="molecule type" value="Genomic_DNA"/>
</dbReference>
<dbReference type="AlphaFoldDB" id="A0A1M5ZQZ4"/>
<evidence type="ECO:0000313" key="2">
    <source>
        <dbReference type="Proteomes" id="UP000184241"/>
    </source>
</evidence>
<sequence>MTEEHLKILEFLEKYLEFEVAEMEVINPVTLKVMDKDNTALYFAYNTAYNYVQVLDRKE</sequence>
<gene>
    <name evidence="1" type="ORF">SAMN02745941_03270</name>
</gene>
<dbReference type="RefSeq" id="WP_073021193.1">
    <property type="nucleotide sequence ID" value="NZ_FQXU01000010.1"/>
</dbReference>
<protein>
    <submittedName>
        <fullName evidence="1">Uncharacterized protein</fullName>
    </submittedName>
</protein>
<accession>A0A1M5ZQZ4</accession>